<evidence type="ECO:0000256" key="2">
    <source>
        <dbReference type="ARBA" id="ARBA00022596"/>
    </source>
</evidence>
<dbReference type="GO" id="GO:0051604">
    <property type="term" value="P:protein maturation"/>
    <property type="evidence" value="ECO:0007669"/>
    <property type="project" value="InterPro"/>
</dbReference>
<dbReference type="GO" id="GO:0005525">
    <property type="term" value="F:GTP binding"/>
    <property type="evidence" value="ECO:0007669"/>
    <property type="project" value="UniProtKB-KW"/>
</dbReference>
<evidence type="ECO:0000313" key="10">
    <source>
        <dbReference type="Proteomes" id="UP000593765"/>
    </source>
</evidence>
<keyword evidence="3" id="KW-0479">Metal-binding</keyword>
<keyword evidence="6" id="KW-0862">Zinc</keyword>
<dbReference type="Pfam" id="PF02492">
    <property type="entry name" value="cobW"/>
    <property type="match status" value="1"/>
</dbReference>
<dbReference type="PANTHER" id="PTHR30134:SF2">
    <property type="entry name" value="HYDROGENASE MATURATION FACTOR HYPB"/>
    <property type="match status" value="1"/>
</dbReference>
<dbReference type="AlphaFoldDB" id="A0A7M2WUU8"/>
<keyword evidence="10" id="KW-1185">Reference proteome</keyword>
<dbReference type="GO" id="GO:0008270">
    <property type="term" value="F:zinc ion binding"/>
    <property type="evidence" value="ECO:0007669"/>
    <property type="project" value="TreeGrafter"/>
</dbReference>
<keyword evidence="4" id="KW-0547">Nucleotide-binding</keyword>
<reference evidence="9 10" key="1">
    <citation type="submission" date="2020-10" db="EMBL/GenBank/DDBJ databases">
        <title>Wide distribution of Phycisphaera-like planctomycetes from WD2101 soil group in peatlands and genome analysis of the first cultivated representative.</title>
        <authorList>
            <person name="Dedysh S.N."/>
            <person name="Beletsky A.V."/>
            <person name="Ivanova A."/>
            <person name="Kulichevskaya I.S."/>
            <person name="Suzina N.E."/>
            <person name="Philippov D.A."/>
            <person name="Rakitin A.L."/>
            <person name="Mardanov A.V."/>
            <person name="Ravin N.V."/>
        </authorList>
    </citation>
    <scope>NUCLEOTIDE SEQUENCE [LARGE SCALE GENOMIC DNA]</scope>
    <source>
        <strain evidence="9 10">M1803</strain>
    </source>
</reference>
<evidence type="ECO:0000256" key="1">
    <source>
        <dbReference type="ARBA" id="ARBA00006211"/>
    </source>
</evidence>
<evidence type="ECO:0000256" key="6">
    <source>
        <dbReference type="ARBA" id="ARBA00022833"/>
    </source>
</evidence>
<dbReference type="InterPro" id="IPR027417">
    <property type="entry name" value="P-loop_NTPase"/>
</dbReference>
<proteinExistence type="inferred from homology"/>
<evidence type="ECO:0000259" key="8">
    <source>
        <dbReference type="Pfam" id="PF02492"/>
    </source>
</evidence>
<dbReference type="Gene3D" id="3.40.50.300">
    <property type="entry name" value="P-loop containing nucleotide triphosphate hydrolases"/>
    <property type="match status" value="1"/>
</dbReference>
<keyword evidence="7" id="KW-0342">GTP-binding</keyword>
<dbReference type="GO" id="GO:0016151">
    <property type="term" value="F:nickel cation binding"/>
    <property type="evidence" value="ECO:0007669"/>
    <property type="project" value="InterPro"/>
</dbReference>
<accession>A0A7M2WUU8</accession>
<evidence type="ECO:0000256" key="4">
    <source>
        <dbReference type="ARBA" id="ARBA00022741"/>
    </source>
</evidence>
<name>A0A7M2WUU8_9BACT</name>
<dbReference type="GO" id="GO:0003924">
    <property type="term" value="F:GTPase activity"/>
    <property type="evidence" value="ECO:0007669"/>
    <property type="project" value="InterPro"/>
</dbReference>
<dbReference type="RefSeq" id="WP_206291973.1">
    <property type="nucleotide sequence ID" value="NZ_CP063458.1"/>
</dbReference>
<feature type="domain" description="CobW/HypB/UreG nucleotide-binding" evidence="8">
    <location>
        <begin position="3"/>
        <end position="157"/>
    </location>
</feature>
<evidence type="ECO:0000313" key="9">
    <source>
        <dbReference type="EMBL" id="QOV88962.1"/>
    </source>
</evidence>
<keyword evidence="2" id="KW-0533">Nickel</keyword>
<evidence type="ECO:0000256" key="7">
    <source>
        <dbReference type="ARBA" id="ARBA00023134"/>
    </source>
</evidence>
<protein>
    <recommendedName>
        <fullName evidence="8">CobW/HypB/UreG nucleotide-binding domain-containing protein</fullName>
    </recommendedName>
</protein>
<dbReference type="InterPro" id="IPR004392">
    <property type="entry name" value="Hyd_mat_HypB"/>
</dbReference>
<comment type="similarity">
    <text evidence="1">Belongs to the SIMIBI class G3E GTPase family. HypB/HupM subfamily.</text>
</comment>
<dbReference type="PIRSF" id="PIRSF005624">
    <property type="entry name" value="Ni-bind_GTPase"/>
    <property type="match status" value="1"/>
</dbReference>
<evidence type="ECO:0000256" key="3">
    <source>
        <dbReference type="ARBA" id="ARBA00022723"/>
    </source>
</evidence>
<dbReference type="InterPro" id="IPR003495">
    <property type="entry name" value="CobW/HypB/UreG_nucleotide-bd"/>
</dbReference>
<dbReference type="SUPFAM" id="SSF52540">
    <property type="entry name" value="P-loop containing nucleoside triphosphate hydrolases"/>
    <property type="match status" value="1"/>
</dbReference>
<dbReference type="EMBL" id="CP063458">
    <property type="protein sequence ID" value="QOV88962.1"/>
    <property type="molecule type" value="Genomic_DNA"/>
</dbReference>
<dbReference type="Proteomes" id="UP000593765">
    <property type="component" value="Chromosome"/>
</dbReference>
<organism evidence="9 10">
    <name type="scientific">Humisphaera borealis</name>
    <dbReference type="NCBI Taxonomy" id="2807512"/>
    <lineage>
        <taxon>Bacteria</taxon>
        <taxon>Pseudomonadati</taxon>
        <taxon>Planctomycetota</taxon>
        <taxon>Phycisphaerae</taxon>
        <taxon>Tepidisphaerales</taxon>
        <taxon>Tepidisphaeraceae</taxon>
        <taxon>Humisphaera</taxon>
    </lineage>
</organism>
<gene>
    <name evidence="9" type="ORF">IPV69_22475</name>
</gene>
<dbReference type="KEGG" id="hbs:IPV69_22475"/>
<evidence type="ECO:0000256" key="5">
    <source>
        <dbReference type="ARBA" id="ARBA00022801"/>
    </source>
</evidence>
<keyword evidence="5" id="KW-0378">Hydrolase</keyword>
<dbReference type="PANTHER" id="PTHR30134">
    <property type="entry name" value="HYDROGENASE PROTEIN ASSEMBLY PROTEIN, NICKEL CHAPERONE"/>
    <property type="match status" value="1"/>
</dbReference>
<sequence>MVRIVGPPGAGKTALVEASLRRFKGKRRVSVIVVNPAADRDANLLRPLGAGAIPIIAAVPDTAAVARAVESIDPETVDLILLEACGGITPFPDTGETAVVAVLGVSGGDDKAAEYASLVSRAELVLLTKTDLLAFIRFSSAQFNSDVRRLNPSAPVLEVSTINTHGLDEWTNWLDNKISAARSRHRDSSACGPELFVG</sequence>